<feature type="chain" id="PRO_5027049962" description="Secreted protein" evidence="1">
    <location>
        <begin position="25"/>
        <end position="177"/>
    </location>
</feature>
<dbReference type="Proteomes" id="UP000460272">
    <property type="component" value="Unassembled WGS sequence"/>
</dbReference>
<accession>A0A6P2C0Q8</accession>
<evidence type="ECO:0008006" key="4">
    <source>
        <dbReference type="Google" id="ProtNLM"/>
    </source>
</evidence>
<organism evidence="2 3">
    <name type="scientific">Trebonia kvetii</name>
    <dbReference type="NCBI Taxonomy" id="2480626"/>
    <lineage>
        <taxon>Bacteria</taxon>
        <taxon>Bacillati</taxon>
        <taxon>Actinomycetota</taxon>
        <taxon>Actinomycetes</taxon>
        <taxon>Streptosporangiales</taxon>
        <taxon>Treboniaceae</taxon>
        <taxon>Trebonia</taxon>
    </lineage>
</organism>
<evidence type="ECO:0000313" key="3">
    <source>
        <dbReference type="Proteomes" id="UP000460272"/>
    </source>
</evidence>
<comment type="caution">
    <text evidence="2">The sequence shown here is derived from an EMBL/GenBank/DDBJ whole genome shotgun (WGS) entry which is preliminary data.</text>
</comment>
<reference evidence="2 3" key="1">
    <citation type="submission" date="2018-11" db="EMBL/GenBank/DDBJ databases">
        <title>Trebonia kvetii gen.nov., sp.nov., a novel acidophilic actinobacterium, and proposal of the new actinobacterial family Treboniaceae fam. nov.</title>
        <authorList>
            <person name="Rapoport D."/>
            <person name="Sagova-Mareckova M."/>
            <person name="Sedlacek I."/>
            <person name="Provaznik J."/>
            <person name="Kralova S."/>
            <person name="Pavlinic D."/>
            <person name="Benes V."/>
            <person name="Kopecky J."/>
        </authorList>
    </citation>
    <scope>NUCLEOTIDE SEQUENCE [LARGE SCALE GENOMIC DNA]</scope>
    <source>
        <strain evidence="2 3">15Tr583</strain>
    </source>
</reference>
<keyword evidence="3" id="KW-1185">Reference proteome</keyword>
<evidence type="ECO:0000313" key="2">
    <source>
        <dbReference type="EMBL" id="TVZ04972.1"/>
    </source>
</evidence>
<feature type="signal peptide" evidence="1">
    <location>
        <begin position="1"/>
        <end position="24"/>
    </location>
</feature>
<evidence type="ECO:0000256" key="1">
    <source>
        <dbReference type="SAM" id="SignalP"/>
    </source>
</evidence>
<dbReference type="EMBL" id="RPFW01000002">
    <property type="protein sequence ID" value="TVZ04972.1"/>
    <property type="molecule type" value="Genomic_DNA"/>
</dbReference>
<dbReference type="AlphaFoldDB" id="A0A6P2C0Q8"/>
<proteinExistence type="predicted"/>
<sequence>MKKKVLIAAGVIAAMLASAGAAVAATAVSSAPVTGKACVTASGQLRLTSKTGTCGTGQKATTVLAKGGPGTALGYAHILPGGAFDASRSYNVKASNVVSNRVGFTCFRGLGFTPHNGAVTLDYNGLFNGQLPQATLMMPAQPKLCGLTSAQAEVFTGLVTPGTNTPGAKLGFYIVFY</sequence>
<name>A0A6P2C0Q8_9ACTN</name>
<dbReference type="RefSeq" id="WP_145852678.1">
    <property type="nucleotide sequence ID" value="NZ_RPFW01000002.1"/>
</dbReference>
<keyword evidence="1" id="KW-0732">Signal</keyword>
<gene>
    <name evidence="2" type="ORF">EAS64_10100</name>
</gene>
<protein>
    <recommendedName>
        <fullName evidence="4">Secreted protein</fullName>
    </recommendedName>
</protein>